<dbReference type="Proteomes" id="UP000184032">
    <property type="component" value="Unassembled WGS sequence"/>
</dbReference>
<dbReference type="AlphaFoldDB" id="A0A1M5RNN6"/>
<reference evidence="1 2" key="1">
    <citation type="submission" date="2016-11" db="EMBL/GenBank/DDBJ databases">
        <authorList>
            <person name="Jaros S."/>
            <person name="Januszkiewicz K."/>
            <person name="Wedrychowicz H."/>
        </authorList>
    </citation>
    <scope>NUCLEOTIDE SEQUENCE [LARGE SCALE GENOMIC DNA]</scope>
    <source>
        <strain evidence="1 2">DSM 21120</strain>
    </source>
</reference>
<gene>
    <name evidence="1" type="ORF">SAMN02745245_00973</name>
</gene>
<keyword evidence="2" id="KW-1185">Reference proteome</keyword>
<evidence type="ECO:0000313" key="1">
    <source>
        <dbReference type="EMBL" id="SHH27708.1"/>
    </source>
</evidence>
<dbReference type="RefSeq" id="WP_073184271.1">
    <property type="nucleotide sequence ID" value="NZ_FQXI01000005.1"/>
</dbReference>
<dbReference type="STRING" id="1120995.SAMN02745245_00973"/>
<protein>
    <submittedName>
        <fullName evidence="1">Uncharacterized protein</fullName>
    </submittedName>
</protein>
<dbReference type="EMBL" id="FQXI01000005">
    <property type="protein sequence ID" value="SHH27708.1"/>
    <property type="molecule type" value="Genomic_DNA"/>
</dbReference>
<accession>A0A1M5RNN6</accession>
<organism evidence="1 2">
    <name type="scientific">Anaerosphaera aminiphila DSM 21120</name>
    <dbReference type="NCBI Taxonomy" id="1120995"/>
    <lineage>
        <taxon>Bacteria</taxon>
        <taxon>Bacillati</taxon>
        <taxon>Bacillota</taxon>
        <taxon>Tissierellia</taxon>
        <taxon>Tissierellales</taxon>
        <taxon>Peptoniphilaceae</taxon>
        <taxon>Anaerosphaera</taxon>
    </lineage>
</organism>
<name>A0A1M5RNN6_9FIRM</name>
<proteinExistence type="predicted"/>
<sequence length="237" mass="28489">MFEKVSSEEFNEYFYTEPFELDENDFSKPKCIKVKHSPNTPELLLENLISNNIYIQYILAYFLKEYEFHNLNYAPNIQILNYRHLPEYFSYLFKNIRVYDDTILVKNLSEKSIFIYKRLLKQNKINKNIVKYILESEYINPVVNAPCEWYIFKSDEPAENDYINEIREDDFFNMLISNISKPFEYNTFDVLKNIETLNTDKTILALSKLYKVGAMKFKVQRETKDLLSYVHIFIGKK</sequence>
<evidence type="ECO:0000313" key="2">
    <source>
        <dbReference type="Proteomes" id="UP000184032"/>
    </source>
</evidence>